<keyword evidence="2" id="KW-1185">Reference proteome</keyword>
<dbReference type="AlphaFoldDB" id="A0A1S3J9A0"/>
<sequence length="278" mass="31130">MSARQQAKIDTCRYAIVEWEDGGITGIKAADLICDQKVAKGVRVSFLWPHESGVDVETFGTVIYTTNCYRDQMRKERELAQKNDNSSSDEEEEEDGVGQEEEAEEEEEMPEERKKQDEAGEMQGSTPDETETPNRKRKNRRKSGTVKRKKREAAMMIGEAEPGNRDPLPQQPPPLRCECREAIADIKAELQEIKSCVMDLKRMLLEQRDNEAPPPRPVSPPLSFAPTSFSTPQSSRPRARIQPSLPARAPHRAPASIRSRASPVAPVPPPPAFRTSSP</sequence>
<reference evidence="3" key="2">
    <citation type="submission" date="2025-08" db="UniProtKB">
        <authorList>
            <consortium name="RefSeq"/>
        </authorList>
    </citation>
    <scope>IDENTIFICATION</scope>
</reference>
<name>A0A1S3J9A0_LINAN</name>
<feature type="region of interest" description="Disordered" evidence="1">
    <location>
        <begin position="207"/>
        <end position="278"/>
    </location>
</feature>
<gene>
    <name evidence="3" type="primary">LOC106171163</name>
</gene>
<evidence type="ECO:0000313" key="3">
    <source>
        <dbReference type="RefSeq" id="XP_013406796.1"/>
    </source>
</evidence>
<accession>A0A1S3J9A0</accession>
<evidence type="ECO:0000256" key="1">
    <source>
        <dbReference type="SAM" id="MobiDB-lite"/>
    </source>
</evidence>
<protein>
    <submittedName>
        <fullName evidence="3">Histone H3.v1</fullName>
    </submittedName>
</protein>
<dbReference type="GeneID" id="106171163"/>
<dbReference type="InParanoid" id="A0A1S3J9A0"/>
<feature type="region of interest" description="Disordered" evidence="1">
    <location>
        <begin position="78"/>
        <end position="174"/>
    </location>
</feature>
<dbReference type="RefSeq" id="XP_013406796.1">
    <property type="nucleotide sequence ID" value="XM_013551342.1"/>
</dbReference>
<proteinExistence type="predicted"/>
<reference evidence="3" key="1">
    <citation type="journal article" date="2015" name="Nat. Commun.">
        <title>The Lingula genome provides insights into brachiopod evolution and the origin of phosphate biomineralization.</title>
        <authorList>
            <person name="Luo Y.J."/>
            <person name="Takeuchi T."/>
            <person name="Koyanagi R."/>
            <person name="Yamada L."/>
            <person name="Kanda M."/>
            <person name="Khalturina M."/>
            <person name="Fujie M."/>
            <person name="Yamasaki S.I."/>
            <person name="Endo K."/>
            <person name="Satoh N."/>
        </authorList>
    </citation>
    <scope>NUCLEOTIDE SEQUENCE</scope>
</reference>
<feature type="non-terminal residue" evidence="3">
    <location>
        <position position="278"/>
    </location>
</feature>
<feature type="compositionally biased region" description="Basic residues" evidence="1">
    <location>
        <begin position="135"/>
        <end position="151"/>
    </location>
</feature>
<dbReference type="Proteomes" id="UP000085678">
    <property type="component" value="Unplaced"/>
</dbReference>
<dbReference type="KEGG" id="lak:106171163"/>
<feature type="compositionally biased region" description="Polar residues" evidence="1">
    <location>
        <begin position="227"/>
        <end position="236"/>
    </location>
</feature>
<organism evidence="2 3">
    <name type="scientific">Lingula anatina</name>
    <name type="common">Brachiopod</name>
    <name type="synonym">Lingula unguis</name>
    <dbReference type="NCBI Taxonomy" id="7574"/>
    <lineage>
        <taxon>Eukaryota</taxon>
        <taxon>Metazoa</taxon>
        <taxon>Spiralia</taxon>
        <taxon>Lophotrochozoa</taxon>
        <taxon>Brachiopoda</taxon>
        <taxon>Linguliformea</taxon>
        <taxon>Lingulata</taxon>
        <taxon>Lingulida</taxon>
        <taxon>Linguloidea</taxon>
        <taxon>Lingulidae</taxon>
        <taxon>Lingula</taxon>
    </lineage>
</organism>
<evidence type="ECO:0000313" key="2">
    <source>
        <dbReference type="Proteomes" id="UP000085678"/>
    </source>
</evidence>
<feature type="compositionally biased region" description="Acidic residues" evidence="1">
    <location>
        <begin position="87"/>
        <end position="110"/>
    </location>
</feature>